<dbReference type="EMBL" id="BJHY01000001">
    <property type="protein sequence ID" value="GDY71280.1"/>
    <property type="molecule type" value="Genomic_DNA"/>
</dbReference>
<gene>
    <name evidence="2" type="ORF">SAV31267_007650</name>
</gene>
<name>A0A4D4MH04_STRAX</name>
<accession>A0A4D4MH04</accession>
<keyword evidence="1" id="KW-0812">Transmembrane</keyword>
<organism evidence="2 3">
    <name type="scientific">Streptomyces avermitilis</name>
    <dbReference type="NCBI Taxonomy" id="33903"/>
    <lineage>
        <taxon>Bacteria</taxon>
        <taxon>Bacillati</taxon>
        <taxon>Actinomycetota</taxon>
        <taxon>Actinomycetes</taxon>
        <taxon>Kitasatosporales</taxon>
        <taxon>Streptomycetaceae</taxon>
        <taxon>Streptomyces</taxon>
    </lineage>
</organism>
<dbReference type="AlphaFoldDB" id="A0A4D4MH04"/>
<dbReference type="Proteomes" id="UP000299211">
    <property type="component" value="Unassembled WGS sequence"/>
</dbReference>
<feature type="transmembrane region" description="Helical" evidence="1">
    <location>
        <begin position="12"/>
        <end position="30"/>
    </location>
</feature>
<keyword evidence="1" id="KW-0472">Membrane</keyword>
<evidence type="ECO:0000313" key="3">
    <source>
        <dbReference type="Proteomes" id="UP000299211"/>
    </source>
</evidence>
<keyword evidence="1" id="KW-1133">Transmembrane helix</keyword>
<protein>
    <submittedName>
        <fullName evidence="2">Uncharacterized protein</fullName>
    </submittedName>
</protein>
<comment type="caution">
    <text evidence="2">The sequence shown here is derived from an EMBL/GenBank/DDBJ whole genome shotgun (WGS) entry which is preliminary data.</text>
</comment>
<proteinExistence type="predicted"/>
<evidence type="ECO:0000313" key="2">
    <source>
        <dbReference type="EMBL" id="GDY71280.1"/>
    </source>
</evidence>
<reference evidence="2 3" key="1">
    <citation type="submission" date="2019-04" db="EMBL/GenBank/DDBJ databases">
        <title>Draft genome sequences of Streptomyces avermitilis ATCC 31267.</title>
        <authorList>
            <person name="Komaki H."/>
            <person name="Tamura T."/>
            <person name="Hosoyama A."/>
        </authorList>
    </citation>
    <scope>NUCLEOTIDE SEQUENCE [LARGE SCALE GENOMIC DNA]</scope>
    <source>
        <strain evidence="2 3">ATCC 31267</strain>
    </source>
</reference>
<evidence type="ECO:0000256" key="1">
    <source>
        <dbReference type="SAM" id="Phobius"/>
    </source>
</evidence>
<sequence>MVLWADGSLWMVIGFAIVTTLIAMAAIAFAPDRRDLELNEIGVLHKHADDAPALSSH</sequence>